<evidence type="ECO:0000313" key="1">
    <source>
        <dbReference type="EMBL" id="GFN83720.1"/>
    </source>
</evidence>
<sequence>MNLFTRPIRIITTLRCWQVPVYSLSTTRLYGPPSGQGVSGGARIRDRRVLVDHRAGLLLTVPPTSPTNSLLNILFSETDLEVLIMNLLTLLRSETLRT</sequence>
<dbReference type="Proteomes" id="UP000735302">
    <property type="component" value="Unassembled WGS sequence"/>
</dbReference>
<accession>A0AAV3Y8Z1</accession>
<name>A0AAV3Y8Z1_9GAST</name>
<reference evidence="1 2" key="1">
    <citation type="journal article" date="2021" name="Elife">
        <title>Chloroplast acquisition without the gene transfer in kleptoplastic sea slugs, Plakobranchus ocellatus.</title>
        <authorList>
            <person name="Maeda T."/>
            <person name="Takahashi S."/>
            <person name="Yoshida T."/>
            <person name="Shimamura S."/>
            <person name="Takaki Y."/>
            <person name="Nagai Y."/>
            <person name="Toyoda A."/>
            <person name="Suzuki Y."/>
            <person name="Arimoto A."/>
            <person name="Ishii H."/>
            <person name="Satoh N."/>
            <person name="Nishiyama T."/>
            <person name="Hasebe M."/>
            <person name="Maruyama T."/>
            <person name="Minagawa J."/>
            <person name="Obokata J."/>
            <person name="Shigenobu S."/>
        </authorList>
    </citation>
    <scope>NUCLEOTIDE SEQUENCE [LARGE SCALE GENOMIC DNA]</scope>
</reference>
<organism evidence="1 2">
    <name type="scientific">Plakobranchus ocellatus</name>
    <dbReference type="NCBI Taxonomy" id="259542"/>
    <lineage>
        <taxon>Eukaryota</taxon>
        <taxon>Metazoa</taxon>
        <taxon>Spiralia</taxon>
        <taxon>Lophotrochozoa</taxon>
        <taxon>Mollusca</taxon>
        <taxon>Gastropoda</taxon>
        <taxon>Heterobranchia</taxon>
        <taxon>Euthyneura</taxon>
        <taxon>Panpulmonata</taxon>
        <taxon>Sacoglossa</taxon>
        <taxon>Placobranchoidea</taxon>
        <taxon>Plakobranchidae</taxon>
        <taxon>Plakobranchus</taxon>
    </lineage>
</organism>
<evidence type="ECO:0000313" key="2">
    <source>
        <dbReference type="Proteomes" id="UP000735302"/>
    </source>
</evidence>
<keyword evidence="2" id="KW-1185">Reference proteome</keyword>
<protein>
    <submittedName>
        <fullName evidence="1">Uncharacterized protein</fullName>
    </submittedName>
</protein>
<proteinExistence type="predicted"/>
<comment type="caution">
    <text evidence="1">The sequence shown here is derived from an EMBL/GenBank/DDBJ whole genome shotgun (WGS) entry which is preliminary data.</text>
</comment>
<dbReference type="AlphaFoldDB" id="A0AAV3Y8Z1"/>
<gene>
    <name evidence="1" type="ORF">PoB_001022600</name>
</gene>
<dbReference type="EMBL" id="BLXT01001211">
    <property type="protein sequence ID" value="GFN83720.1"/>
    <property type="molecule type" value="Genomic_DNA"/>
</dbReference>